<evidence type="ECO:0000256" key="2">
    <source>
        <dbReference type="SAM" id="Phobius"/>
    </source>
</evidence>
<evidence type="ECO:0000313" key="3">
    <source>
        <dbReference type="EMBL" id="EMQ99417.1"/>
    </source>
</evidence>
<proteinExistence type="predicted"/>
<sequence>MTRRPRAGGATGGEGARLDSARTMGENGGVNERPEGPVVPASSPDSHRSPLSAESAEPLNDSSQVSEEQVTPVLTPSQAKRANQTLKGMIISVLLTVAVAVPVILINPPNKAETYRDPVDLVQVASQAATDAEFTPWAPELPEGDYVNFARWITKNVDGIKYWEFGVVTADDKFVYVRQSAESNPSWLAAVTENAAPAGSHSVDGTAWELREREKNQVLIGTRGDSTVVLSSDSGIEALDELARLAQR</sequence>
<comment type="caution">
    <text evidence="3">The sequence shown here is derived from an EMBL/GenBank/DDBJ whole genome shotgun (WGS) entry which is preliminary data.</text>
</comment>
<accession>M7MSN4</accession>
<dbReference type="Proteomes" id="UP000012015">
    <property type="component" value="Unassembled WGS sequence"/>
</dbReference>
<feature type="region of interest" description="Disordered" evidence="1">
    <location>
        <begin position="1"/>
        <end position="76"/>
    </location>
</feature>
<gene>
    <name evidence="3" type="ORF">ADIAG_01412</name>
</gene>
<keyword evidence="2" id="KW-1133">Transmembrane helix</keyword>
<reference evidence="3 4" key="1">
    <citation type="journal article" date="2013" name="Genome Announc.">
        <title>Draft Genome Sequence of Arthrobacter gangotriensis Strain Lz1yT, Isolated from a Penguin Rookery Soil Sample Collected in Antarctica, near the Indian Station Dakshin Gangotri.</title>
        <authorList>
            <person name="Shivaji S."/>
            <person name="Ara S."/>
            <person name="Bandi S."/>
            <person name="Singh A."/>
            <person name="Kumar Pinnaka A."/>
        </authorList>
    </citation>
    <scope>NUCLEOTIDE SEQUENCE [LARGE SCALE GENOMIC DNA]</scope>
    <source>
        <strain evidence="3 4">Lz1y</strain>
    </source>
</reference>
<organism evidence="3 4">
    <name type="scientific">Paeniglutamicibacter gangotriensis Lz1y</name>
    <dbReference type="NCBI Taxonomy" id="1276920"/>
    <lineage>
        <taxon>Bacteria</taxon>
        <taxon>Bacillati</taxon>
        <taxon>Actinomycetota</taxon>
        <taxon>Actinomycetes</taxon>
        <taxon>Micrococcales</taxon>
        <taxon>Micrococcaceae</taxon>
        <taxon>Paeniglutamicibacter</taxon>
    </lineage>
</organism>
<protein>
    <recommendedName>
        <fullName evidence="5">DUF4245 domain-containing protein</fullName>
    </recommendedName>
</protein>
<evidence type="ECO:0008006" key="5">
    <source>
        <dbReference type="Google" id="ProtNLM"/>
    </source>
</evidence>
<dbReference type="Pfam" id="PF14030">
    <property type="entry name" value="DUF4245"/>
    <property type="match status" value="1"/>
</dbReference>
<keyword evidence="2" id="KW-0812">Transmembrane</keyword>
<dbReference type="STRING" id="1276920.ADIAG_01412"/>
<name>M7MSN4_9MICC</name>
<evidence type="ECO:0000256" key="1">
    <source>
        <dbReference type="SAM" id="MobiDB-lite"/>
    </source>
</evidence>
<dbReference type="InterPro" id="IPR025339">
    <property type="entry name" value="DUF4245"/>
</dbReference>
<dbReference type="EMBL" id="AOCK01000003">
    <property type="protein sequence ID" value="EMQ99417.1"/>
    <property type="molecule type" value="Genomic_DNA"/>
</dbReference>
<dbReference type="PATRIC" id="fig|1276920.7.peg.1409"/>
<keyword evidence="4" id="KW-1185">Reference proteome</keyword>
<dbReference type="AlphaFoldDB" id="M7MSN4"/>
<feature type="compositionally biased region" description="Polar residues" evidence="1">
    <location>
        <begin position="60"/>
        <end position="76"/>
    </location>
</feature>
<feature type="transmembrane region" description="Helical" evidence="2">
    <location>
        <begin position="88"/>
        <end position="106"/>
    </location>
</feature>
<evidence type="ECO:0000313" key="4">
    <source>
        <dbReference type="Proteomes" id="UP000012015"/>
    </source>
</evidence>
<keyword evidence="2" id="KW-0472">Membrane</keyword>